<dbReference type="PROSITE" id="PS50985">
    <property type="entry name" value="GRAS"/>
    <property type="match status" value="1"/>
</dbReference>
<evidence type="ECO:0000313" key="4">
    <source>
        <dbReference type="EMBL" id="CAI9109026.1"/>
    </source>
</evidence>
<dbReference type="PANTHER" id="PTHR31636">
    <property type="entry name" value="OSJNBA0084A10.13 PROTEIN-RELATED"/>
    <property type="match status" value="1"/>
</dbReference>
<dbReference type="EMBL" id="OX459123">
    <property type="protein sequence ID" value="CAI9109026.1"/>
    <property type="molecule type" value="Genomic_DNA"/>
</dbReference>
<evidence type="ECO:0000256" key="2">
    <source>
        <dbReference type="ARBA" id="ARBA00023163"/>
    </source>
</evidence>
<evidence type="ECO:0000313" key="5">
    <source>
        <dbReference type="Proteomes" id="UP001161247"/>
    </source>
</evidence>
<dbReference type="Proteomes" id="UP001161247">
    <property type="component" value="Chromosome 6"/>
</dbReference>
<protein>
    <submittedName>
        <fullName evidence="4">OLC1v1008757C1</fullName>
    </submittedName>
</protein>
<keyword evidence="5" id="KW-1185">Reference proteome</keyword>
<dbReference type="Pfam" id="PF03514">
    <property type="entry name" value="GRAS"/>
    <property type="match status" value="1"/>
</dbReference>
<feature type="region of interest" description="SAW" evidence="3">
    <location>
        <begin position="388"/>
        <end position="464"/>
    </location>
</feature>
<gene>
    <name evidence="4" type="ORF">OLC1_LOCUS16994</name>
</gene>
<accession>A0AAV1DMH6</accession>
<reference evidence="4" key="1">
    <citation type="submission" date="2023-03" db="EMBL/GenBank/DDBJ databases">
        <authorList>
            <person name="Julca I."/>
        </authorList>
    </citation>
    <scope>NUCLEOTIDE SEQUENCE</scope>
</reference>
<evidence type="ECO:0000256" key="1">
    <source>
        <dbReference type="ARBA" id="ARBA00023015"/>
    </source>
</evidence>
<evidence type="ECO:0000256" key="3">
    <source>
        <dbReference type="PROSITE-ProRule" id="PRU01191"/>
    </source>
</evidence>
<organism evidence="4 5">
    <name type="scientific">Oldenlandia corymbosa var. corymbosa</name>
    <dbReference type="NCBI Taxonomy" id="529605"/>
    <lineage>
        <taxon>Eukaryota</taxon>
        <taxon>Viridiplantae</taxon>
        <taxon>Streptophyta</taxon>
        <taxon>Embryophyta</taxon>
        <taxon>Tracheophyta</taxon>
        <taxon>Spermatophyta</taxon>
        <taxon>Magnoliopsida</taxon>
        <taxon>eudicotyledons</taxon>
        <taxon>Gunneridae</taxon>
        <taxon>Pentapetalae</taxon>
        <taxon>asterids</taxon>
        <taxon>lamiids</taxon>
        <taxon>Gentianales</taxon>
        <taxon>Rubiaceae</taxon>
        <taxon>Rubioideae</taxon>
        <taxon>Spermacoceae</taxon>
        <taxon>Hedyotis-Oldenlandia complex</taxon>
        <taxon>Oldenlandia</taxon>
    </lineage>
</organism>
<feature type="short sequence motif" description="VHIID" evidence="3">
    <location>
        <begin position="206"/>
        <end position="210"/>
    </location>
</feature>
<keyword evidence="1" id="KW-0805">Transcription regulation</keyword>
<comment type="similarity">
    <text evidence="3">Belongs to the GRAS family.</text>
</comment>
<dbReference type="AlphaFoldDB" id="A0AAV1DMH6"/>
<proteinExistence type="inferred from homology"/>
<dbReference type="InterPro" id="IPR005202">
    <property type="entry name" value="TF_GRAS"/>
</dbReference>
<name>A0AAV1DMH6_OLDCO</name>
<keyword evidence="2" id="KW-0804">Transcription</keyword>
<sequence length="467" mass="53093">MEVAKMFEPISTYSVQGFLSSDFGPENVLEMHSNVDLDFVSPEKDFSLDVQMEEESSIQGRPESLFVAEQEQQLSYLKKIEDELMDEEESGLTDLLLMGAEAVESGNVGCASMVAMKLNNLLSYHEETRENPVNRLALYFTQGLLNKIEPELFAAEELEEDHNLNFQGRNAILAFQLLQELSPLVKFAHFTANQAILEATEAHQEIHVIDFDIMEGIQWPSLMVDIAGRGDGISLRITAIVHDKRSSTSSHIHRTGDRLREFANSINVAFSFDQIVITKAEDFEGIKQGKAALVANCMMNQLHMPSRKRSLVKMFFNGLKKLAPKMVVLVQEELFNFCKVQNMSFVEFFFQALNHYSALLDSIRSGFCRGGYEFAFSVIEKEFLRMRILDCMKQFPCGMTDELRTDNPFSREVGFRAISMSSCNVTQARHLVSLFNGDFWVQNEPYRLNLCWKSRPLTTASIWVPTA</sequence>
<comment type="caution">
    <text evidence="3">Lacks conserved residue(s) required for the propagation of feature annotation.</text>
</comment>